<comment type="caution">
    <text evidence="1">The sequence shown here is derived from an EMBL/GenBank/DDBJ whole genome shotgun (WGS) entry which is preliminary data.</text>
</comment>
<dbReference type="Proteomes" id="UP001476798">
    <property type="component" value="Unassembled WGS sequence"/>
</dbReference>
<proteinExistence type="predicted"/>
<evidence type="ECO:0000313" key="2">
    <source>
        <dbReference type="Proteomes" id="UP001476798"/>
    </source>
</evidence>
<name>A0ABV0P534_9TELE</name>
<keyword evidence="2" id="KW-1185">Reference proteome</keyword>
<dbReference type="EMBL" id="JAHRIO010060865">
    <property type="protein sequence ID" value="MEQ2178376.1"/>
    <property type="molecule type" value="Genomic_DNA"/>
</dbReference>
<reference evidence="1 2" key="1">
    <citation type="submission" date="2021-06" db="EMBL/GenBank/DDBJ databases">
        <authorList>
            <person name="Palmer J.M."/>
        </authorList>
    </citation>
    <scope>NUCLEOTIDE SEQUENCE [LARGE SCALE GENOMIC DNA]</scope>
    <source>
        <strain evidence="1 2">GA_2019</strain>
        <tissue evidence="1">Muscle</tissue>
    </source>
</reference>
<evidence type="ECO:0000313" key="1">
    <source>
        <dbReference type="EMBL" id="MEQ2178376.1"/>
    </source>
</evidence>
<gene>
    <name evidence="1" type="ORF">GOODEAATRI_013358</name>
</gene>
<organism evidence="1 2">
    <name type="scientific">Goodea atripinnis</name>
    <dbReference type="NCBI Taxonomy" id="208336"/>
    <lineage>
        <taxon>Eukaryota</taxon>
        <taxon>Metazoa</taxon>
        <taxon>Chordata</taxon>
        <taxon>Craniata</taxon>
        <taxon>Vertebrata</taxon>
        <taxon>Euteleostomi</taxon>
        <taxon>Actinopterygii</taxon>
        <taxon>Neopterygii</taxon>
        <taxon>Teleostei</taxon>
        <taxon>Neoteleostei</taxon>
        <taxon>Acanthomorphata</taxon>
        <taxon>Ovalentaria</taxon>
        <taxon>Atherinomorphae</taxon>
        <taxon>Cyprinodontiformes</taxon>
        <taxon>Goodeidae</taxon>
        <taxon>Goodea</taxon>
    </lineage>
</organism>
<protein>
    <submittedName>
        <fullName evidence="1">Uncharacterized protein</fullName>
    </submittedName>
</protein>
<sequence>MDESRVEFSCQQRVRQVSEEFLQQSCDVVDAVLIIKMHFPPLIKLLTKLDETLSQSVLAAEINYPWHLFVNRVKAELFVAGFLPVPGRLVWQRQLKGLQEPRLVIIKVSDAIHRHSTLSVIRVTTMYLLECQPPHLCCGKMNGCTHLKAASPACRVNI</sequence>
<accession>A0ABV0P534</accession>